<accession>A0A915EI28</accession>
<dbReference type="AlphaFoldDB" id="A0A915EI28"/>
<name>A0A915EI28_9BILA</name>
<keyword evidence="1" id="KW-1185">Reference proteome</keyword>
<sequence>MPLLNVADFEGAGRDAKYFMSLLVPVPSKLFIGEGGAVGAEQHGAHKIPLLTMNFLNGTAIYQVAAGLFDESSLGRRHLASPTTTTLVNATMQALLQQREEEGGANPWTSGQVWVLGPCCCCSSCSVWSATFL</sequence>
<evidence type="ECO:0000313" key="2">
    <source>
        <dbReference type="WBParaSite" id="jg6233"/>
    </source>
</evidence>
<organism evidence="1 2">
    <name type="scientific">Ditylenchus dipsaci</name>
    <dbReference type="NCBI Taxonomy" id="166011"/>
    <lineage>
        <taxon>Eukaryota</taxon>
        <taxon>Metazoa</taxon>
        <taxon>Ecdysozoa</taxon>
        <taxon>Nematoda</taxon>
        <taxon>Chromadorea</taxon>
        <taxon>Rhabditida</taxon>
        <taxon>Tylenchina</taxon>
        <taxon>Tylenchomorpha</taxon>
        <taxon>Sphaerularioidea</taxon>
        <taxon>Anguinidae</taxon>
        <taxon>Anguininae</taxon>
        <taxon>Ditylenchus</taxon>
    </lineage>
</organism>
<protein>
    <submittedName>
        <fullName evidence="2">Uncharacterized protein</fullName>
    </submittedName>
</protein>
<dbReference type="WBParaSite" id="jg6233">
    <property type="protein sequence ID" value="jg6233"/>
    <property type="gene ID" value="jg6233"/>
</dbReference>
<reference evidence="2" key="1">
    <citation type="submission" date="2022-11" db="UniProtKB">
        <authorList>
            <consortium name="WormBaseParasite"/>
        </authorList>
    </citation>
    <scope>IDENTIFICATION</scope>
</reference>
<proteinExistence type="predicted"/>
<dbReference type="Proteomes" id="UP000887574">
    <property type="component" value="Unplaced"/>
</dbReference>
<evidence type="ECO:0000313" key="1">
    <source>
        <dbReference type="Proteomes" id="UP000887574"/>
    </source>
</evidence>